<keyword evidence="2" id="KW-1185">Reference proteome</keyword>
<organism evidence="1 2">
    <name type="scientific">Tanacetum coccineum</name>
    <dbReference type="NCBI Taxonomy" id="301880"/>
    <lineage>
        <taxon>Eukaryota</taxon>
        <taxon>Viridiplantae</taxon>
        <taxon>Streptophyta</taxon>
        <taxon>Embryophyta</taxon>
        <taxon>Tracheophyta</taxon>
        <taxon>Spermatophyta</taxon>
        <taxon>Magnoliopsida</taxon>
        <taxon>eudicotyledons</taxon>
        <taxon>Gunneridae</taxon>
        <taxon>Pentapetalae</taxon>
        <taxon>asterids</taxon>
        <taxon>campanulids</taxon>
        <taxon>Asterales</taxon>
        <taxon>Asteraceae</taxon>
        <taxon>Asteroideae</taxon>
        <taxon>Anthemideae</taxon>
        <taxon>Anthemidinae</taxon>
        <taxon>Tanacetum</taxon>
    </lineage>
</organism>
<dbReference type="Proteomes" id="UP001151760">
    <property type="component" value="Unassembled WGS sequence"/>
</dbReference>
<dbReference type="EMBL" id="BQNB010013140">
    <property type="protein sequence ID" value="GJT12340.1"/>
    <property type="molecule type" value="Genomic_DNA"/>
</dbReference>
<proteinExistence type="predicted"/>
<protein>
    <submittedName>
        <fullName evidence="1">Uncharacterized protein</fullName>
    </submittedName>
</protein>
<accession>A0ABQ5BBW7</accession>
<sequence>MSLIGLRGQLGSLSLMGKSRVDLGIMHWFNCLCVWSNGNHCVNPADFIMAELPTERVALDEYMGFWFRGEVLDMVKFRSMIVRCRTEVQGILKRRRVLHHLENVKGCPTSG</sequence>
<reference evidence="1" key="1">
    <citation type="journal article" date="2022" name="Int. J. Mol. Sci.">
        <title>Draft Genome of Tanacetum Coccineum: Genomic Comparison of Closely Related Tanacetum-Family Plants.</title>
        <authorList>
            <person name="Yamashiro T."/>
            <person name="Shiraishi A."/>
            <person name="Nakayama K."/>
            <person name="Satake H."/>
        </authorList>
    </citation>
    <scope>NUCLEOTIDE SEQUENCE</scope>
</reference>
<reference evidence="1" key="2">
    <citation type="submission" date="2022-01" db="EMBL/GenBank/DDBJ databases">
        <authorList>
            <person name="Yamashiro T."/>
            <person name="Shiraishi A."/>
            <person name="Satake H."/>
            <person name="Nakayama K."/>
        </authorList>
    </citation>
    <scope>NUCLEOTIDE SEQUENCE</scope>
</reference>
<evidence type="ECO:0000313" key="2">
    <source>
        <dbReference type="Proteomes" id="UP001151760"/>
    </source>
</evidence>
<comment type="caution">
    <text evidence="1">The sequence shown here is derived from an EMBL/GenBank/DDBJ whole genome shotgun (WGS) entry which is preliminary data.</text>
</comment>
<gene>
    <name evidence="1" type="ORF">Tco_0859382</name>
</gene>
<name>A0ABQ5BBW7_9ASTR</name>
<evidence type="ECO:0000313" key="1">
    <source>
        <dbReference type="EMBL" id="GJT12340.1"/>
    </source>
</evidence>